<reference evidence="1 2" key="1">
    <citation type="journal article" date="2012" name="J. Bacteriol.">
        <title>Comparative Genomic Analyses of 17 Clinical Isolates of Gardnerella vaginalis Provide Evidence of Multiple Genetically Isolated Clades Consistent with Subspeciation into Genovars.</title>
        <authorList>
            <person name="Ahmed A."/>
            <person name="Earl J."/>
            <person name="Retchless A."/>
            <person name="Hillier S."/>
            <person name="Rabe L."/>
            <person name="Cherpes T."/>
            <person name="Powell E."/>
            <person name="Janto B."/>
            <person name="Eutsey R."/>
            <person name="Hiller N.L."/>
            <person name="Boissy R."/>
            <person name="Dahlgreen M."/>
            <person name="Hall B."/>
            <person name="Costerton J."/>
            <person name="Post J.C."/>
            <person name="Hu F."/>
            <person name="Ehrlich G."/>
        </authorList>
    </citation>
    <scope>NUCLEOTIDE SEQUENCE [LARGE SCALE GENOMIC DNA]</scope>
    <source>
        <strain evidence="1 2">55152</strain>
    </source>
</reference>
<evidence type="ECO:0000313" key="1">
    <source>
        <dbReference type="EMBL" id="EIK81516.1"/>
    </source>
</evidence>
<accession>I4LX26</accession>
<organism evidence="1 2">
    <name type="scientific">Gardnerella vaginalis 55152</name>
    <dbReference type="NCBI Taxonomy" id="698955"/>
    <lineage>
        <taxon>Bacteria</taxon>
        <taxon>Bacillati</taxon>
        <taxon>Actinomycetota</taxon>
        <taxon>Actinomycetes</taxon>
        <taxon>Bifidobacteriales</taxon>
        <taxon>Bifidobacteriaceae</taxon>
        <taxon>Gardnerella</taxon>
    </lineage>
</organism>
<dbReference type="EMBL" id="ADEQ01000001">
    <property type="protein sequence ID" value="EIK81516.1"/>
    <property type="molecule type" value="Genomic_DNA"/>
</dbReference>
<comment type="caution">
    <text evidence="1">The sequence shown here is derived from an EMBL/GenBank/DDBJ whole genome shotgun (WGS) entry which is preliminary data.</text>
</comment>
<dbReference type="Proteomes" id="UP000005936">
    <property type="component" value="Unassembled WGS sequence"/>
</dbReference>
<evidence type="ECO:0000313" key="2">
    <source>
        <dbReference type="Proteomes" id="UP000005936"/>
    </source>
</evidence>
<proteinExistence type="predicted"/>
<feature type="non-terminal residue" evidence="1">
    <location>
        <position position="35"/>
    </location>
</feature>
<dbReference type="AlphaFoldDB" id="I4LX26"/>
<protein>
    <submittedName>
        <fullName evidence="1">Uncharacterized protein</fullName>
    </submittedName>
</protein>
<name>I4LX26_GARVA</name>
<gene>
    <name evidence="1" type="ORF">CGSMWGv55152_00105</name>
</gene>
<sequence>MSYNGWNSTILDDIPIISRMVEANFQLMVTLSLSL</sequence>